<accession>A0A0G3H1Y4</accession>
<feature type="coiled-coil region" evidence="5">
    <location>
        <begin position="1391"/>
        <end position="1461"/>
    </location>
</feature>
<keyword evidence="4" id="KW-0206">Cytoskeleton</keyword>
<keyword evidence="2" id="KW-0963">Cytoplasm</keyword>
<evidence type="ECO:0000256" key="1">
    <source>
        <dbReference type="ARBA" id="ARBA00004245"/>
    </source>
</evidence>
<reference evidence="9" key="2">
    <citation type="submission" date="2015-05" db="EMBL/GenBank/DDBJ databases">
        <title>Complete genome sequence of Corynebacterium mustelae DSM 45274, isolated from various tissues of a male ferret with lethal sepsis.</title>
        <authorList>
            <person name="Ruckert C."/>
            <person name="Albersmeier A."/>
            <person name="Winkler A."/>
            <person name="Tauch A."/>
        </authorList>
    </citation>
    <scope>NUCLEOTIDE SEQUENCE [LARGE SCALE GENOMIC DNA]</scope>
    <source>
        <strain evidence="9">DSM 45274</strain>
        <plasmid evidence="9">Plasmid phiCmus45274</plasmid>
    </source>
</reference>
<feature type="coiled-coil region" evidence="5">
    <location>
        <begin position="1801"/>
        <end position="1857"/>
    </location>
</feature>
<dbReference type="KEGG" id="cmv:CMUST_04515"/>
<feature type="coiled-coil region" evidence="5">
    <location>
        <begin position="1339"/>
        <end position="1366"/>
    </location>
</feature>
<geneLocation type="plasmid" evidence="8 9">
    <name>phiCmus45274</name>
</geneLocation>
<keyword evidence="5" id="KW-0175">Coiled coil</keyword>
<dbReference type="PANTHER" id="PTHR47970:SF12">
    <property type="entry name" value="KINESIN FAMILY MEMBER 11"/>
    <property type="match status" value="1"/>
</dbReference>
<dbReference type="Proteomes" id="UP000035199">
    <property type="component" value="Plasmid phiCmus45274"/>
</dbReference>
<keyword evidence="3" id="KW-0505">Motor protein</keyword>
<dbReference type="NCBIfam" id="TIGR02675">
    <property type="entry name" value="tape_meas_nterm"/>
    <property type="match status" value="1"/>
</dbReference>
<evidence type="ECO:0000259" key="6">
    <source>
        <dbReference type="Pfam" id="PF20155"/>
    </source>
</evidence>
<dbReference type="PATRIC" id="fig|571915.4.peg.3371"/>
<dbReference type="Pfam" id="PF20155">
    <property type="entry name" value="TMP_3"/>
    <property type="match status" value="1"/>
</dbReference>
<reference evidence="8 9" key="1">
    <citation type="journal article" date="2015" name="Genome Announc.">
        <title>Complete Genome Sequence of the Type Strain Corynebacterium mustelae DSM 45274, Isolated from Various Tissues of a Male Ferret with Lethal Sepsis.</title>
        <authorList>
            <person name="Ruckert C."/>
            <person name="Eimer J."/>
            <person name="Winkler A."/>
            <person name="Tauch A."/>
        </authorList>
    </citation>
    <scope>NUCLEOTIDE SEQUENCE [LARGE SCALE GENOMIC DNA]</scope>
    <source>
        <strain evidence="8 9">DSM 45274</strain>
        <plasmid evidence="8">phiCmus45274</plasmid>
        <plasmid evidence="9">Plasmid phiCmus45274</plasmid>
    </source>
</reference>
<dbReference type="InterPro" id="IPR047149">
    <property type="entry name" value="KIF11-like"/>
</dbReference>
<proteinExistence type="predicted"/>
<dbReference type="EMBL" id="CP011542">
    <property type="protein sequence ID" value="AKK05245.1"/>
    <property type="molecule type" value="Genomic_DNA"/>
</dbReference>
<name>A0A0G3H1Y4_9CORY</name>
<keyword evidence="8" id="KW-0614">Plasmid</keyword>
<evidence type="ECO:0000313" key="7">
    <source>
        <dbReference type="EMBL" id="AKK05245.1"/>
    </source>
</evidence>
<dbReference type="GO" id="GO:0051231">
    <property type="term" value="P:spindle elongation"/>
    <property type="evidence" value="ECO:0007669"/>
    <property type="project" value="TreeGrafter"/>
</dbReference>
<dbReference type="PANTHER" id="PTHR47970">
    <property type="entry name" value="KINESIN-LIKE PROTEIN KIF11"/>
    <property type="match status" value="1"/>
</dbReference>
<dbReference type="KEGG" id="cmv:CMUST_15705"/>
<evidence type="ECO:0000256" key="3">
    <source>
        <dbReference type="ARBA" id="ARBA00023175"/>
    </source>
</evidence>
<evidence type="ECO:0000256" key="2">
    <source>
        <dbReference type="ARBA" id="ARBA00022490"/>
    </source>
</evidence>
<dbReference type="GO" id="GO:0008574">
    <property type="term" value="F:plus-end-directed microtubule motor activity"/>
    <property type="evidence" value="ECO:0007669"/>
    <property type="project" value="TreeGrafter"/>
</dbReference>
<comment type="subcellular location">
    <subcellularLocation>
        <location evidence="1">Cytoplasm</location>
        <location evidence="1">Cytoskeleton</location>
    </subcellularLocation>
</comment>
<dbReference type="GO" id="GO:0005876">
    <property type="term" value="C:spindle microtubule"/>
    <property type="evidence" value="ECO:0007669"/>
    <property type="project" value="TreeGrafter"/>
</dbReference>
<dbReference type="GO" id="GO:0072686">
    <property type="term" value="C:mitotic spindle"/>
    <property type="evidence" value="ECO:0007669"/>
    <property type="project" value="TreeGrafter"/>
</dbReference>
<gene>
    <name evidence="7" type="ORF">CMUST_04515</name>
    <name evidence="8" type="ORF">CMUST_15705</name>
</gene>
<organism evidence="8 9">
    <name type="scientific">Corynebacterium mustelae</name>
    <dbReference type="NCBI Taxonomy" id="571915"/>
    <lineage>
        <taxon>Bacteria</taxon>
        <taxon>Bacillati</taxon>
        <taxon>Actinomycetota</taxon>
        <taxon>Actinomycetes</taxon>
        <taxon>Mycobacteriales</taxon>
        <taxon>Corynebacteriaceae</taxon>
        <taxon>Corynebacterium</taxon>
    </lineage>
</organism>
<keyword evidence="9" id="KW-1185">Reference proteome</keyword>
<evidence type="ECO:0000313" key="8">
    <source>
        <dbReference type="EMBL" id="AKK07429.1"/>
    </source>
</evidence>
<dbReference type="InterPro" id="IPR013491">
    <property type="entry name" value="Tape_meas_N"/>
</dbReference>
<evidence type="ECO:0000256" key="5">
    <source>
        <dbReference type="SAM" id="Coils"/>
    </source>
</evidence>
<evidence type="ECO:0000256" key="4">
    <source>
        <dbReference type="ARBA" id="ARBA00023212"/>
    </source>
</evidence>
<protein>
    <submittedName>
        <fullName evidence="8">Tape measure domain</fullName>
    </submittedName>
</protein>
<dbReference type="EMBL" id="CP011544">
    <property type="protein sequence ID" value="AKK07429.1"/>
    <property type="molecule type" value="Genomic_DNA"/>
</dbReference>
<dbReference type="STRING" id="571915.CMUST_04515"/>
<feature type="domain" description="Tape measure protein N-terminal" evidence="6">
    <location>
        <begin position="81"/>
        <end position="249"/>
    </location>
</feature>
<dbReference type="RefSeq" id="WP_052844524.1">
    <property type="nucleotide sequence ID" value="NZ_CP011542.1"/>
</dbReference>
<dbReference type="Proteomes" id="UP000035199">
    <property type="component" value="Chromosome"/>
</dbReference>
<sequence>MGAELGVGYISIVPEVSKISPGIAKALGDSAAQADPAGRSIGEKLSGGLVTTLKAGALAGGAAAGGVLATAITKGFGRLTGIENAQASLRGLGHDAQSVQTIMDNALASVKGTAFGLQDAAQVAAQVVAAGVKPGQELEQVLKTVGDTAQIAGASMGEMGTIFGSVAARGKLQGDDMLQLMSRGVPVLQLLSAEMGKTSAEISDMVSAGKVDFATFEAAMRRGMGGAALEAGETFKGAAANVGAALGRLGATALTPFFDATKTGMNSATEGIDALNAKIKPTAERLASFITGTVVPGFEQGKAALEGFAKSPEFQSGLGQAKGLLTDFTGLAKELAPTVVNVGSALGQASAALGVSSWDIFVATLKIAGSALHSVAGPLESVSGFLSDHPGLVAAAITAWTGFKTIPGIVDRVASVIGPHKESLAGLASGVSELKDYYAGTGRQISTFGATMQYAATSSNTALAGMATAYTNAANSGESFAKTTGVVAAGMSGMRSAVGGVLNLFGGPWGLAFIAAGAAITSLSLANDRATEAQELLATSASRAASAQVELMAAVAGTTGALNDQATKAAEQFAEAYTAKFLAVGEALDGFISKDPTKTFSERMQMTGYELAKHDQELQATREAYDQLKASGSEFGIKIGDIGKVVAEGGDNYKALIADLRESGEAGVHAADKLEATRAELDRIIEAARRVDPAAAQAAAGIDVLGDSSSSAEDKLKALESVLQAMGLAPKDAEKAMMDAAASVDEIVAKAEEASRPLNELGENLGDIGNGKLDPANASARDLAAGLNELREQLVNVAVNGGDIQGAFDNMQPALDALGREFGLTSEQVAKLAESYGLVPDVIETAVKVEAGSVSAELLEVYAALRPLEEGATVEVSAVSDQALRVLEDLGIKVEETPDGKNIVLTGTNDDALAKLLQTSNEMTRVHEQKVEPKISVDNTAAISGVNKVIAALTSIPATKVVSIVANRIGDWFTGSSSSQPGRAFGGRLPETGPGTDRVDGFLGVDHRGMPIARVDAGEWVINRRSSAKYDRELAAINRGTFPKIPGYVNGGIVTAREIDRYAHGEAVRGAKASRSLEGSPYVFGGVNWGDCSSTAGQLASFAIGKPTTGRVFATGTQRAWADKNGFIRGIGGNGTFTMGWLNGGRGGGHTSVTVRDHSGITRSYEMGGGRGNGQIGGRAASASHPQYTDHAYVPLAKDGGGAPGKGAGAGDFVATSVDGFVTGGGRSVSFGEASNLYEDALKHIKRVGVFDTGGILNHLGLAFNASGRPERILDPDMTVEFEKALKVIPESARSLDKTAKVYEKIAVSEGRTFGGEFISNAGVVRDAEQGLLETRRAVAEELEEVGEKERKLKAAREELRKIEAEGKGGLTKQDRRKIADAEEAVAKARKSGKADKIAAAEKRLARAREDVGDRLEKSSDKNAKAVKAAQEKVNKATDALADAQEKAADQAHRLEAAERAVTASRFVAVQQIIEKVSGGISAGFTRISEFLGEMAKLAEIVERTRQEVSKLQMQQQTNEAARIKSLQDLQLKEMDTQRTRYRGVLAILKAEAEVEKARGLAAKRGSTSIEAMSGAMDRFRRTGVFSVETVAQSVVDNSKEVRAAEWAVKVTRAQTALESLEAAHGQRLAQLAVAEATLTQASAAKLLHAHTEALQQQAQMLYGLSSNQLSGASKGFSGIGQVAGGVGTFFAGLAAAAAGFATAGPLGAIPGVLMAFKGISSIAKGSIDIHTNRKEIGETWGKLGHGERAAIVLGSLGAAGGGIAGALATEKYGPEAAKAGSEVGAAFTELTLGSLEHSIKSRIEKSARDAEDRIKKIQLETDQSSLKLALDQASEKLKHAREKDRLEAELEYAKLQELLVKSDSEREKAALRAAAEIEKSRAAAAATGAEHTEQFRRMNTLLEELVRLSKEPRQAQSTPVSAASSRITGLQYATSKLGG</sequence>
<evidence type="ECO:0000313" key="9">
    <source>
        <dbReference type="Proteomes" id="UP000035199"/>
    </source>
</evidence>